<dbReference type="RefSeq" id="XP_031857714.1">
    <property type="nucleotide sequence ID" value="XM_032007993.1"/>
</dbReference>
<protein>
    <submittedName>
        <fullName evidence="3">Uncharacterized protein</fullName>
    </submittedName>
</protein>
<feature type="compositionally biased region" description="Low complexity" evidence="2">
    <location>
        <begin position="361"/>
        <end position="375"/>
    </location>
</feature>
<evidence type="ECO:0000256" key="2">
    <source>
        <dbReference type="SAM" id="MobiDB-lite"/>
    </source>
</evidence>
<feature type="compositionally biased region" description="Gly residues" evidence="2">
    <location>
        <begin position="432"/>
        <end position="455"/>
    </location>
</feature>
<sequence length="455" mass="49458">MLRRGVSQALLAGPSRQLLRPPAYSRGIVSALPSLRQQERLPRGHVRPTRRSAVFQGSEPTPIPDIEGFVPSRPIYIPPDPQGVLGDNHAARDILGHESLVIVRQLEMLNVFMGFEQANRYAIHTADGQHVGFLAEEEQGILSTISRQALRTHRPFRSVIMDRYGNPVLWIRRPFAFINSRIFVHSTEGTDGTLVGEAQQQWHPWRRRYNLFQTRSAETFKQFAKIDSGFLAWDFWLKDRDDRLVASINRNFRGLGRELFTDTGQYVIRFDSAGTELDLAPGSNVTLQGQSLILPSGTEGGLTLDQRAMTLATAVSIDFDFFSRHSGSGGMGFPFMMWGGGGGGTEAQAGSRPSDVQPTDGGAAAGAAAGAAGAGMTEDEQIYGRQSSQNAENIPPQGYDPGSEGLEGYEEEPGWGEDEVMQDPWSQQQGSDDGGWFGGSGGGGGGGGDWGDWGS</sequence>
<reference evidence="3" key="2">
    <citation type="submission" date="2024-01" db="EMBL/GenBank/DDBJ databases">
        <title>Comparative genomics of Cryptococcus and Kwoniella reveals pathogenesis evolution and contrasting modes of karyotype evolution via chromosome fusion or intercentromeric recombination.</title>
        <authorList>
            <person name="Coelho M.A."/>
            <person name="David-Palma M."/>
            <person name="Shea T."/>
            <person name="Bowers K."/>
            <person name="McGinley-Smith S."/>
            <person name="Mohammad A.W."/>
            <person name="Gnirke A."/>
            <person name="Yurkov A.M."/>
            <person name="Nowrousian M."/>
            <person name="Sun S."/>
            <person name="Cuomo C.A."/>
            <person name="Heitman J."/>
        </authorList>
    </citation>
    <scope>NUCLEOTIDE SEQUENCE</scope>
    <source>
        <strain evidence="3">CBS 12478</strain>
    </source>
</reference>
<proteinExistence type="inferred from homology"/>
<dbReference type="EMBL" id="CP144058">
    <property type="protein sequence ID" value="WWD20313.1"/>
    <property type="molecule type" value="Genomic_DNA"/>
</dbReference>
<dbReference type="PANTHER" id="PTHR23248:SF9">
    <property type="entry name" value="PHOSPHOLIPID SCRAMBLASE"/>
    <property type="match status" value="1"/>
</dbReference>
<dbReference type="InterPro" id="IPR005552">
    <property type="entry name" value="Scramblase"/>
</dbReference>
<dbReference type="InterPro" id="IPR038595">
    <property type="entry name" value="LOR_sf"/>
</dbReference>
<dbReference type="KEGG" id="ksn:43592165"/>
<evidence type="ECO:0000256" key="1">
    <source>
        <dbReference type="ARBA" id="ARBA00005350"/>
    </source>
</evidence>
<reference evidence="3" key="1">
    <citation type="submission" date="2017-08" db="EMBL/GenBank/DDBJ databases">
        <authorList>
            <person name="Cuomo C."/>
            <person name="Billmyre B."/>
            <person name="Heitman J."/>
        </authorList>
    </citation>
    <scope>NUCLEOTIDE SEQUENCE</scope>
    <source>
        <strain evidence="3">CBS 12478</strain>
    </source>
</reference>
<organism evidence="3 4">
    <name type="scientific">Kwoniella shandongensis</name>
    <dbReference type="NCBI Taxonomy" id="1734106"/>
    <lineage>
        <taxon>Eukaryota</taxon>
        <taxon>Fungi</taxon>
        <taxon>Dikarya</taxon>
        <taxon>Basidiomycota</taxon>
        <taxon>Agaricomycotina</taxon>
        <taxon>Tremellomycetes</taxon>
        <taxon>Tremellales</taxon>
        <taxon>Cryptococcaceae</taxon>
        <taxon>Kwoniella</taxon>
    </lineage>
</organism>
<dbReference type="Pfam" id="PF03803">
    <property type="entry name" value="Scramblase"/>
    <property type="match status" value="1"/>
</dbReference>
<gene>
    <name evidence="3" type="ORF">CI109_104789</name>
</gene>
<dbReference type="AlphaFoldDB" id="A0A5M6BPF8"/>
<feature type="compositionally biased region" description="Acidic residues" evidence="2">
    <location>
        <begin position="407"/>
        <end position="421"/>
    </location>
</feature>
<dbReference type="Gene3D" id="2.40.160.200">
    <property type="entry name" value="LURP1-related"/>
    <property type="match status" value="1"/>
</dbReference>
<accession>A0A5M6BPF8</accession>
<dbReference type="GO" id="GO:0017128">
    <property type="term" value="F:phospholipid scramblase activity"/>
    <property type="evidence" value="ECO:0007669"/>
    <property type="project" value="InterPro"/>
</dbReference>
<evidence type="ECO:0000313" key="4">
    <source>
        <dbReference type="Proteomes" id="UP000322225"/>
    </source>
</evidence>
<dbReference type="PANTHER" id="PTHR23248">
    <property type="entry name" value="PHOSPHOLIPID SCRAMBLASE-RELATED"/>
    <property type="match status" value="1"/>
</dbReference>
<dbReference type="GO" id="GO:0005886">
    <property type="term" value="C:plasma membrane"/>
    <property type="evidence" value="ECO:0007669"/>
    <property type="project" value="TreeGrafter"/>
</dbReference>
<dbReference type="InterPro" id="IPR025659">
    <property type="entry name" value="Tubby-like_C"/>
</dbReference>
<evidence type="ECO:0000313" key="3">
    <source>
        <dbReference type="EMBL" id="WWD20313.1"/>
    </source>
</evidence>
<keyword evidence="4" id="KW-1185">Reference proteome</keyword>
<dbReference type="SUPFAM" id="SSF54518">
    <property type="entry name" value="Tubby C-terminal domain-like"/>
    <property type="match status" value="1"/>
</dbReference>
<comment type="similarity">
    <text evidence="1">Belongs to the phospholipid scramblase family.</text>
</comment>
<dbReference type="OrthoDB" id="191150at2759"/>
<dbReference type="Proteomes" id="UP000322225">
    <property type="component" value="Chromosome 8"/>
</dbReference>
<feature type="region of interest" description="Disordered" evidence="2">
    <location>
        <begin position="344"/>
        <end position="455"/>
    </location>
</feature>
<dbReference type="GeneID" id="43592165"/>
<name>A0A5M6BPF8_9TREE</name>